<evidence type="ECO:0000313" key="2">
    <source>
        <dbReference type="Proteomes" id="UP000672602"/>
    </source>
</evidence>
<evidence type="ECO:0000313" key="1">
    <source>
        <dbReference type="EMBL" id="MBP5857330.1"/>
    </source>
</evidence>
<comment type="caution">
    <text evidence="1">The sequence shown here is derived from an EMBL/GenBank/DDBJ whole genome shotgun (WGS) entry which is preliminary data.</text>
</comment>
<dbReference type="RefSeq" id="WP_210681917.1">
    <property type="nucleotide sequence ID" value="NZ_JAGMWN010000004.1"/>
</dbReference>
<proteinExistence type="predicted"/>
<gene>
    <name evidence="1" type="ORF">KAJ83_09945</name>
</gene>
<organism evidence="1 2">
    <name type="scientific">Marivibrio halodurans</name>
    <dbReference type="NCBI Taxonomy" id="2039722"/>
    <lineage>
        <taxon>Bacteria</taxon>
        <taxon>Pseudomonadati</taxon>
        <taxon>Pseudomonadota</taxon>
        <taxon>Alphaproteobacteria</taxon>
        <taxon>Rhodospirillales</taxon>
        <taxon>Rhodospirillaceae</taxon>
        <taxon>Marivibrio</taxon>
    </lineage>
</organism>
<accession>A0A8J7RZA7</accession>
<reference evidence="1" key="1">
    <citation type="submission" date="2021-04" db="EMBL/GenBank/DDBJ databases">
        <authorList>
            <person name="Zhang D.-C."/>
        </authorList>
    </citation>
    <scope>NUCLEOTIDE SEQUENCE</scope>
    <source>
        <strain evidence="1">CGMCC 1.15697</strain>
    </source>
</reference>
<sequence>MNRDTAETIALQAMRFVAEDEDRLGRFLALSGIGPGELRERLGDPTFQMGLLDFLLNHEPDLLAFAEHAEIDPTQPAWARRTLARAAGLRDEESSI</sequence>
<dbReference type="AlphaFoldDB" id="A0A8J7RZA7"/>
<dbReference type="InterPro" id="IPR021955">
    <property type="entry name" value="DUF3572"/>
</dbReference>
<protein>
    <submittedName>
        <fullName evidence="1">DUF3572 domain-containing protein</fullName>
    </submittedName>
</protein>
<dbReference type="Pfam" id="PF12096">
    <property type="entry name" value="DUF3572"/>
    <property type="match status" value="1"/>
</dbReference>
<dbReference type="EMBL" id="JAGMWN010000004">
    <property type="protein sequence ID" value="MBP5857330.1"/>
    <property type="molecule type" value="Genomic_DNA"/>
</dbReference>
<keyword evidence="2" id="KW-1185">Reference proteome</keyword>
<name>A0A8J7RZA7_9PROT</name>
<dbReference type="Proteomes" id="UP000672602">
    <property type="component" value="Unassembled WGS sequence"/>
</dbReference>